<evidence type="ECO:0000313" key="10">
    <source>
        <dbReference type="Proteomes" id="UP000011509"/>
    </source>
</evidence>
<dbReference type="PATRIC" id="fig|1227466.3.peg.533"/>
<dbReference type="GO" id="GO:0006310">
    <property type="term" value="P:DNA recombination"/>
    <property type="evidence" value="ECO:0007669"/>
    <property type="project" value="UniProtKB-KW"/>
</dbReference>
<dbReference type="EMBL" id="AOJL01000013">
    <property type="protein sequence ID" value="ELZ50461.1"/>
    <property type="molecule type" value="Genomic_DNA"/>
</dbReference>
<dbReference type="Pfam" id="PF07282">
    <property type="entry name" value="Cas12f1-like_TNB"/>
    <property type="match status" value="1"/>
</dbReference>
<dbReference type="Pfam" id="PF01385">
    <property type="entry name" value="OrfB_IS605"/>
    <property type="match status" value="1"/>
</dbReference>
<dbReference type="Proteomes" id="UP000011509">
    <property type="component" value="Unassembled WGS sequence"/>
</dbReference>
<dbReference type="NCBIfam" id="NF040570">
    <property type="entry name" value="guided_TnpB"/>
    <property type="match status" value="1"/>
</dbReference>
<dbReference type="PANTHER" id="PTHR30405:SF11">
    <property type="entry name" value="RNA-GUIDED DNA ENDONUCLEASE RV2885C-RELATED"/>
    <property type="match status" value="1"/>
</dbReference>
<organism evidence="9 10">
    <name type="scientific">Halorubrum coriense DSM 10284</name>
    <dbReference type="NCBI Taxonomy" id="1227466"/>
    <lineage>
        <taxon>Archaea</taxon>
        <taxon>Methanobacteriati</taxon>
        <taxon>Methanobacteriota</taxon>
        <taxon>Stenosarchaea group</taxon>
        <taxon>Halobacteria</taxon>
        <taxon>Halobacteriales</taxon>
        <taxon>Haloferacaceae</taxon>
        <taxon>Halorubrum</taxon>
    </lineage>
</organism>
<evidence type="ECO:0000256" key="5">
    <source>
        <dbReference type="ARBA" id="ARBA00023172"/>
    </source>
</evidence>
<dbReference type="InterPro" id="IPR010095">
    <property type="entry name" value="Cas12f1-like_TNB"/>
</dbReference>
<evidence type="ECO:0000259" key="7">
    <source>
        <dbReference type="Pfam" id="PF01385"/>
    </source>
</evidence>
<keyword evidence="5" id="KW-0233">DNA recombination</keyword>
<keyword evidence="4" id="KW-0238">DNA-binding</keyword>
<dbReference type="AlphaFoldDB" id="M0ERN0"/>
<dbReference type="STRING" id="1227466.C464_02635"/>
<evidence type="ECO:0000259" key="8">
    <source>
        <dbReference type="Pfam" id="PF07282"/>
    </source>
</evidence>
<keyword evidence="3" id="KW-0815">Transposition</keyword>
<protein>
    <submittedName>
        <fullName evidence="9">Transposase</fullName>
    </submittedName>
</protein>
<dbReference type="NCBIfam" id="TIGR01766">
    <property type="entry name" value="IS200/IS605 family accessory protein TnpB-like domain"/>
    <property type="match status" value="1"/>
</dbReference>
<feature type="domain" description="Cas12f1-like TNB" evidence="8">
    <location>
        <begin position="318"/>
        <end position="384"/>
    </location>
</feature>
<dbReference type="GO" id="GO:0032196">
    <property type="term" value="P:transposition"/>
    <property type="evidence" value="ECO:0007669"/>
    <property type="project" value="UniProtKB-KW"/>
</dbReference>
<evidence type="ECO:0000256" key="4">
    <source>
        <dbReference type="ARBA" id="ARBA00023125"/>
    </source>
</evidence>
<keyword evidence="10" id="KW-1185">Reference proteome</keyword>
<comment type="caution">
    <text evidence="9">The sequence shown here is derived from an EMBL/GenBank/DDBJ whole genome shotgun (WGS) entry which is preliminary data.</text>
</comment>
<proteinExistence type="inferred from homology"/>
<name>M0ERN0_9EURY</name>
<dbReference type="RefSeq" id="WP_006111942.1">
    <property type="nucleotide sequence ID" value="NZ_AOJL01000013.1"/>
</dbReference>
<dbReference type="GO" id="GO:0003677">
    <property type="term" value="F:DNA binding"/>
    <property type="evidence" value="ECO:0007669"/>
    <property type="project" value="UniProtKB-KW"/>
</dbReference>
<reference evidence="9 10" key="1">
    <citation type="journal article" date="2014" name="PLoS Genet.">
        <title>Phylogenetically driven sequencing of extremely halophilic archaea reveals strategies for static and dynamic osmo-response.</title>
        <authorList>
            <person name="Becker E.A."/>
            <person name="Seitzer P.M."/>
            <person name="Tritt A."/>
            <person name="Larsen D."/>
            <person name="Krusor M."/>
            <person name="Yao A.I."/>
            <person name="Wu D."/>
            <person name="Madern D."/>
            <person name="Eisen J.A."/>
            <person name="Darling A.E."/>
            <person name="Facciotti M.T."/>
        </authorList>
    </citation>
    <scope>NUCLEOTIDE SEQUENCE [LARGE SCALE GENOMIC DNA]</scope>
    <source>
        <strain evidence="9 10">DSM 10284</strain>
    </source>
</reference>
<evidence type="ECO:0000313" key="9">
    <source>
        <dbReference type="EMBL" id="ELZ50461.1"/>
    </source>
</evidence>
<evidence type="ECO:0000256" key="2">
    <source>
        <dbReference type="ARBA" id="ARBA00011044"/>
    </source>
</evidence>
<feature type="domain" description="Probable transposase IS891/IS1136/IS1341" evidence="7">
    <location>
        <begin position="183"/>
        <end position="295"/>
    </location>
</feature>
<dbReference type="PANTHER" id="PTHR30405">
    <property type="entry name" value="TRANSPOSASE"/>
    <property type="match status" value="1"/>
</dbReference>
<sequence length="427" mass="48981">MVGIYRHSTELETTRTYVARITNHQQVRDDIDQCGFAASKLWNVGRYYIQDQWDKTGEIPDESELKSELKDHERYNALHSQSSQRVLEELAEAFTGWYNSDDGNNPPGYRKQGDRHPRSTVTWKKQAIKHDTKHCQLRLSKGFNLKQSRSDFILAEYETRPDVEVENIQQVRAVWNGDEWELHLVCKKEIPVEDAPGDKTAGIDPGISNYLAIDYEDSSSELYPGNTLKEDKHYFTREQYQTEGGNGPSKRARKARRKLSRRKDHFLHTLSKHIVQRCVEEGIGKIAVGDLSDIREGENGDSRSWGTSGNKKLHGWEFDRFARLLEYKAEEHGILVDRVDEKSTSKTCSCCGQIRDSNRVERGLYVCSSCETMMNADVNGAVNIRRKITQSPPLEDMSNGWLAQPGVFLFDRESGQFTPREQGECKP</sequence>
<comment type="similarity">
    <text evidence="2">In the N-terminal section; belongs to the transposase 2 family.</text>
</comment>
<evidence type="ECO:0000256" key="6">
    <source>
        <dbReference type="SAM" id="MobiDB-lite"/>
    </source>
</evidence>
<dbReference type="InterPro" id="IPR051399">
    <property type="entry name" value="RNA-guided_DNA_endo/Transpos"/>
</dbReference>
<evidence type="ECO:0000256" key="3">
    <source>
        <dbReference type="ARBA" id="ARBA00022578"/>
    </source>
</evidence>
<evidence type="ECO:0000256" key="1">
    <source>
        <dbReference type="ARBA" id="ARBA00008761"/>
    </source>
</evidence>
<feature type="region of interest" description="Disordered" evidence="6">
    <location>
        <begin position="98"/>
        <end position="117"/>
    </location>
</feature>
<accession>M0ERN0</accession>
<dbReference type="InterPro" id="IPR001959">
    <property type="entry name" value="Transposase"/>
</dbReference>
<gene>
    <name evidence="9" type="ORF">C464_02635</name>
</gene>
<comment type="similarity">
    <text evidence="1">In the C-terminal section; belongs to the transposase 35 family.</text>
</comment>